<keyword evidence="1" id="KW-0812">Transmembrane</keyword>
<dbReference type="RefSeq" id="WP_037023016.1">
    <property type="nucleotide sequence ID" value="NZ_CCSF01000001.1"/>
</dbReference>
<proteinExistence type="predicted"/>
<reference evidence="2 3" key="1">
    <citation type="submission" date="2014-07" db="EMBL/GenBank/DDBJ databases">
        <authorList>
            <person name="Urmite Genomes Urmite Genomes"/>
        </authorList>
    </citation>
    <scope>NUCLEOTIDE SEQUENCE [LARGE SCALE GENOMIC DNA]</scope>
    <source>
        <strain evidence="2 3">20_BN</strain>
    </source>
</reference>
<dbReference type="EMBL" id="CCSF01000001">
    <property type="protein sequence ID" value="CDZ93925.1"/>
    <property type="molecule type" value="Genomic_DNA"/>
</dbReference>
<organism evidence="2 3">
    <name type="scientific">Pseudomonas saudiphocaensis</name>
    <dbReference type="NCBI Taxonomy" id="1499686"/>
    <lineage>
        <taxon>Bacteria</taxon>
        <taxon>Pseudomonadati</taxon>
        <taxon>Pseudomonadota</taxon>
        <taxon>Gammaproteobacteria</taxon>
        <taxon>Pseudomonadales</taxon>
        <taxon>Pseudomonadaceae</taxon>
        <taxon>Pseudomonas</taxon>
    </lineage>
</organism>
<evidence type="ECO:0000256" key="1">
    <source>
        <dbReference type="SAM" id="Phobius"/>
    </source>
</evidence>
<accession>A0A078LRP0</accession>
<protein>
    <submittedName>
        <fullName evidence="2">Uncharacterized protein</fullName>
    </submittedName>
</protein>
<keyword evidence="1" id="KW-1133">Transmembrane helix</keyword>
<keyword evidence="1" id="KW-0472">Membrane</keyword>
<feature type="transmembrane region" description="Helical" evidence="1">
    <location>
        <begin position="60"/>
        <end position="80"/>
    </location>
</feature>
<dbReference type="eggNOG" id="ENOG502ZVG7">
    <property type="taxonomic scope" value="Bacteria"/>
</dbReference>
<keyword evidence="3" id="KW-1185">Reference proteome</keyword>
<name>A0A078LRP0_9PSED</name>
<dbReference type="AlphaFoldDB" id="A0A078LRP0"/>
<dbReference type="Proteomes" id="UP000053902">
    <property type="component" value="Unassembled WGS sequence"/>
</dbReference>
<dbReference type="STRING" id="1499686.BN1079_01230"/>
<evidence type="ECO:0000313" key="3">
    <source>
        <dbReference type="Proteomes" id="UP000053902"/>
    </source>
</evidence>
<evidence type="ECO:0000313" key="2">
    <source>
        <dbReference type="EMBL" id="CDZ93925.1"/>
    </source>
</evidence>
<gene>
    <name evidence="2" type="ORF">BN1079_01230</name>
</gene>
<dbReference type="HOGENOM" id="CLU_176284_0_0_6"/>
<sequence length="104" mass="11811">MKLTDNFDARRLRPREPRRWRSRFGMLLALLLIIFGALLTLAGAASLLGIKQFDGMMLEAEMAIASLLLGLFLLWIGLFIRRGIRRRLYGPSGISLSPRLGKKR</sequence>